<evidence type="ECO:0000313" key="11">
    <source>
        <dbReference type="Proteomes" id="UP000308054"/>
    </source>
</evidence>
<dbReference type="OrthoDB" id="9814206at2"/>
<dbReference type="AlphaFoldDB" id="A0A4S2GXF1"/>
<dbReference type="InterPro" id="IPR011014">
    <property type="entry name" value="MscS_channel_TM-2"/>
</dbReference>
<dbReference type="InterPro" id="IPR010920">
    <property type="entry name" value="LSM_dom_sf"/>
</dbReference>
<feature type="transmembrane region" description="Helical" evidence="7">
    <location>
        <begin position="54"/>
        <end position="75"/>
    </location>
</feature>
<dbReference type="PANTHER" id="PTHR30221:SF1">
    <property type="entry name" value="SMALL-CONDUCTANCE MECHANOSENSITIVE CHANNEL"/>
    <property type="match status" value="1"/>
</dbReference>
<comment type="similarity">
    <text evidence="2 7">Belongs to the MscS (TC 1.A.23) family.</text>
</comment>
<comment type="caution">
    <text evidence="7">Lacks conserved residue(s) required for the propagation of feature annotation.</text>
</comment>
<keyword evidence="7" id="KW-0406">Ion transport</keyword>
<feature type="domain" description="Mechanosensitive ion channel MscS C-terminal" evidence="9">
    <location>
        <begin position="213"/>
        <end position="295"/>
    </location>
</feature>
<feature type="domain" description="Mechanosensitive ion channel MscS" evidence="8">
    <location>
        <begin position="138"/>
        <end position="200"/>
    </location>
</feature>
<dbReference type="SUPFAM" id="SSF50182">
    <property type="entry name" value="Sm-like ribonucleoproteins"/>
    <property type="match status" value="1"/>
</dbReference>
<accession>A0A4S2GXF1</accession>
<evidence type="ECO:0000256" key="1">
    <source>
        <dbReference type="ARBA" id="ARBA00004651"/>
    </source>
</evidence>
<dbReference type="SUPFAM" id="SSF82689">
    <property type="entry name" value="Mechanosensitive channel protein MscS (YggB), C-terminal domain"/>
    <property type="match status" value="1"/>
</dbReference>
<dbReference type="Pfam" id="PF21082">
    <property type="entry name" value="MS_channel_3rd"/>
    <property type="match status" value="1"/>
</dbReference>
<dbReference type="SUPFAM" id="SSF82861">
    <property type="entry name" value="Mechanosensitive channel protein MscS (YggB), transmembrane region"/>
    <property type="match status" value="1"/>
</dbReference>
<keyword evidence="7" id="KW-0997">Cell inner membrane</keyword>
<keyword evidence="5 7" id="KW-1133">Transmembrane helix</keyword>
<evidence type="ECO:0000256" key="3">
    <source>
        <dbReference type="ARBA" id="ARBA00022475"/>
    </source>
</evidence>
<dbReference type="InterPro" id="IPR049278">
    <property type="entry name" value="MS_channel_C"/>
</dbReference>
<dbReference type="InterPro" id="IPR011066">
    <property type="entry name" value="MscS_channel_C_sf"/>
</dbReference>
<dbReference type="InterPro" id="IPR008910">
    <property type="entry name" value="MSC_TM_helix"/>
</dbReference>
<dbReference type="Proteomes" id="UP000308054">
    <property type="component" value="Unassembled WGS sequence"/>
</dbReference>
<evidence type="ECO:0000256" key="6">
    <source>
        <dbReference type="ARBA" id="ARBA00023136"/>
    </source>
</evidence>
<reference evidence="10 11" key="1">
    <citation type="journal article" date="2017" name="Int. J. Syst. Evol. Microbiol.">
        <title>Marinicauda algicola sp. nov., isolated from a marine red alga Rhodosorus marinus.</title>
        <authorList>
            <person name="Jeong S.E."/>
            <person name="Jeon S.H."/>
            <person name="Chun B.H."/>
            <person name="Kim D.W."/>
            <person name="Jeon C.O."/>
        </authorList>
    </citation>
    <scope>NUCLEOTIDE SEQUENCE [LARGE SCALE GENOMIC DNA]</scope>
    <source>
        <strain evidence="10 11">JCM 31718</strain>
    </source>
</reference>
<feature type="transmembrane region" description="Helical" evidence="7">
    <location>
        <begin position="87"/>
        <end position="113"/>
    </location>
</feature>
<keyword evidence="7" id="KW-0407">Ion channel</keyword>
<dbReference type="InterPro" id="IPR045275">
    <property type="entry name" value="MscS_archaea/bacteria_type"/>
</dbReference>
<dbReference type="Pfam" id="PF00924">
    <property type="entry name" value="MS_channel_2nd"/>
    <property type="match status" value="1"/>
</dbReference>
<dbReference type="Gene3D" id="1.10.287.1260">
    <property type="match status" value="1"/>
</dbReference>
<dbReference type="Gene3D" id="3.30.70.100">
    <property type="match status" value="1"/>
</dbReference>
<comment type="subcellular location">
    <subcellularLocation>
        <location evidence="7">Cell inner membrane</location>
        <topology evidence="7">Multi-pass membrane protein</topology>
    </subcellularLocation>
    <subcellularLocation>
        <location evidence="1">Cell membrane</location>
        <topology evidence="1">Multi-pass membrane protein</topology>
    </subcellularLocation>
</comment>
<keyword evidence="3" id="KW-1003">Cell membrane</keyword>
<evidence type="ECO:0000256" key="5">
    <source>
        <dbReference type="ARBA" id="ARBA00022989"/>
    </source>
</evidence>
<comment type="subunit">
    <text evidence="7">Homoheptamer.</text>
</comment>
<sequence length="315" mass="34768">MRERGLSGQATRQAAEQAGEAAQAATDVTLRFFQPLFDQLQAMWVGFVQTLPQLVLSLIVLVLTWVLAAAFSGAVKKMALRAHMRRTLADLFQTLTGIVIWILGILIASMILFPSVTPAQAIGALGIGGIAVGLAFRDTFENFLAGIMILAREPMEKGDVIEVEDVRGEVEEVTIRDTYIRKRSNELVIVPNSMLFKNPVEIDTDRDIRRYDIVVGVAYGEDATAALEVIRSAAEGVEGIVQEKGVDVFAREFGASSIDYTVRWWADSDPRRLHETRSAMVLAIKAALDEAGIEIPFPYRTLTFDEPLTVRREEG</sequence>
<dbReference type="InterPro" id="IPR006685">
    <property type="entry name" value="MscS_channel_2nd"/>
</dbReference>
<evidence type="ECO:0000256" key="4">
    <source>
        <dbReference type="ARBA" id="ARBA00022692"/>
    </source>
</evidence>
<keyword evidence="6 7" id="KW-0472">Membrane</keyword>
<dbReference type="GO" id="GO:0005886">
    <property type="term" value="C:plasma membrane"/>
    <property type="evidence" value="ECO:0007669"/>
    <property type="project" value="UniProtKB-SubCell"/>
</dbReference>
<keyword evidence="11" id="KW-1185">Reference proteome</keyword>
<organism evidence="10 11">
    <name type="scientific">Marinicauda algicola</name>
    <dbReference type="NCBI Taxonomy" id="2029849"/>
    <lineage>
        <taxon>Bacteria</taxon>
        <taxon>Pseudomonadati</taxon>
        <taxon>Pseudomonadota</taxon>
        <taxon>Alphaproteobacteria</taxon>
        <taxon>Maricaulales</taxon>
        <taxon>Maricaulaceae</taxon>
        <taxon>Marinicauda</taxon>
    </lineage>
</organism>
<keyword evidence="4 7" id="KW-0812">Transmembrane</keyword>
<comment type="function">
    <text evidence="7">Mechanosensitive channel that participates in the regulation of osmotic pressure changes within the cell, opening in response to stretch forces in the membrane lipid bilayer, without the need for other proteins. Contributes to normal resistance to hypoosmotic shock. Forms an ion channel of 1.0 nanosiemens conductance with a slight preference for anions.</text>
</comment>
<evidence type="ECO:0000256" key="7">
    <source>
        <dbReference type="RuleBase" id="RU369025"/>
    </source>
</evidence>
<evidence type="ECO:0000259" key="8">
    <source>
        <dbReference type="Pfam" id="PF00924"/>
    </source>
</evidence>
<gene>
    <name evidence="10" type="ORF">E5163_12850</name>
</gene>
<dbReference type="EMBL" id="SRXW01000004">
    <property type="protein sequence ID" value="TGY87807.1"/>
    <property type="molecule type" value="Genomic_DNA"/>
</dbReference>
<feature type="transmembrane region" description="Helical" evidence="7">
    <location>
        <begin position="119"/>
        <end position="136"/>
    </location>
</feature>
<keyword evidence="7" id="KW-0813">Transport</keyword>
<evidence type="ECO:0000313" key="10">
    <source>
        <dbReference type="EMBL" id="TGY87807.1"/>
    </source>
</evidence>
<protein>
    <recommendedName>
        <fullName evidence="7">Small-conductance mechanosensitive channel</fullName>
    </recommendedName>
</protein>
<dbReference type="PANTHER" id="PTHR30221">
    <property type="entry name" value="SMALL-CONDUCTANCE MECHANOSENSITIVE CHANNEL"/>
    <property type="match status" value="1"/>
</dbReference>
<comment type="caution">
    <text evidence="10">The sequence shown here is derived from an EMBL/GenBank/DDBJ whole genome shotgun (WGS) entry which is preliminary data.</text>
</comment>
<proteinExistence type="inferred from homology"/>
<evidence type="ECO:0000259" key="9">
    <source>
        <dbReference type="Pfam" id="PF21082"/>
    </source>
</evidence>
<name>A0A4S2GXF1_9PROT</name>
<evidence type="ECO:0000256" key="2">
    <source>
        <dbReference type="ARBA" id="ARBA00008017"/>
    </source>
</evidence>
<dbReference type="Pfam" id="PF05552">
    <property type="entry name" value="MS_channel_1st_1"/>
    <property type="match status" value="1"/>
</dbReference>
<dbReference type="InterPro" id="IPR023408">
    <property type="entry name" value="MscS_beta-dom_sf"/>
</dbReference>
<dbReference type="GO" id="GO:0008381">
    <property type="term" value="F:mechanosensitive monoatomic ion channel activity"/>
    <property type="evidence" value="ECO:0007669"/>
    <property type="project" value="InterPro"/>
</dbReference>
<dbReference type="Gene3D" id="2.30.30.60">
    <property type="match status" value="1"/>
</dbReference>